<dbReference type="GO" id="GO:0006361">
    <property type="term" value="P:transcription initiation at RNA polymerase I promoter"/>
    <property type="evidence" value="ECO:0007669"/>
    <property type="project" value="TreeGrafter"/>
</dbReference>
<dbReference type="GeneID" id="25409826"/>
<feature type="region of interest" description="Disordered" evidence="1">
    <location>
        <begin position="1"/>
        <end position="82"/>
    </location>
</feature>
<dbReference type="CDD" id="cd00167">
    <property type="entry name" value="SANT"/>
    <property type="match status" value="1"/>
</dbReference>
<feature type="compositionally biased region" description="Acidic residues" evidence="1">
    <location>
        <begin position="30"/>
        <end position="42"/>
    </location>
</feature>
<dbReference type="Proteomes" id="UP000027730">
    <property type="component" value="Unassembled WGS sequence"/>
</dbReference>
<evidence type="ECO:0008006" key="4">
    <source>
        <dbReference type="Google" id="ProtNLM"/>
    </source>
</evidence>
<protein>
    <recommendedName>
        <fullName evidence="4">Myb-like domain-containing protein</fullName>
    </recommendedName>
</protein>
<dbReference type="PANTHER" id="PTHR28079">
    <property type="entry name" value="RNA POLYMERASE I-SPECIFIC TRANSCRIPTION INITIATION FACTOR RRN5"/>
    <property type="match status" value="1"/>
</dbReference>
<dbReference type="RefSeq" id="XP_013429025.1">
    <property type="nucleotide sequence ID" value="XM_013573571.1"/>
</dbReference>
<organism evidence="2 3">
    <name type="scientific">Aureobasidium namibiae CBS 147.97</name>
    <dbReference type="NCBI Taxonomy" id="1043004"/>
    <lineage>
        <taxon>Eukaryota</taxon>
        <taxon>Fungi</taxon>
        <taxon>Dikarya</taxon>
        <taxon>Ascomycota</taxon>
        <taxon>Pezizomycotina</taxon>
        <taxon>Dothideomycetes</taxon>
        <taxon>Dothideomycetidae</taxon>
        <taxon>Dothideales</taxon>
        <taxon>Saccotheciaceae</taxon>
        <taxon>Aureobasidium</taxon>
    </lineage>
</organism>
<accession>A0A074WPA3</accession>
<dbReference type="STRING" id="1043004.A0A074WPA3"/>
<dbReference type="OrthoDB" id="2240312at2759"/>
<dbReference type="InterPro" id="IPR001005">
    <property type="entry name" value="SANT/Myb"/>
</dbReference>
<dbReference type="GO" id="GO:0042790">
    <property type="term" value="P:nucleolar large rRNA transcription by RNA polymerase I"/>
    <property type="evidence" value="ECO:0007669"/>
    <property type="project" value="InterPro"/>
</dbReference>
<feature type="region of interest" description="Disordered" evidence="1">
    <location>
        <begin position="713"/>
        <end position="886"/>
    </location>
</feature>
<dbReference type="GO" id="GO:0000182">
    <property type="term" value="F:rDNA binding"/>
    <property type="evidence" value="ECO:0007669"/>
    <property type="project" value="TreeGrafter"/>
</dbReference>
<feature type="region of interest" description="Disordered" evidence="1">
    <location>
        <begin position="250"/>
        <end position="316"/>
    </location>
</feature>
<gene>
    <name evidence="2" type="ORF">M436DRAFT_42788</name>
</gene>
<feature type="compositionally biased region" description="Basic residues" evidence="1">
    <location>
        <begin position="875"/>
        <end position="886"/>
    </location>
</feature>
<evidence type="ECO:0000313" key="2">
    <source>
        <dbReference type="EMBL" id="KEQ74965.1"/>
    </source>
</evidence>
<name>A0A074WPA3_9PEZI</name>
<evidence type="ECO:0000256" key="1">
    <source>
        <dbReference type="SAM" id="MobiDB-lite"/>
    </source>
</evidence>
<proteinExistence type="predicted"/>
<dbReference type="GO" id="GO:0001181">
    <property type="term" value="F:RNA polymerase I general transcription initiation factor activity"/>
    <property type="evidence" value="ECO:0007669"/>
    <property type="project" value="TreeGrafter"/>
</dbReference>
<feature type="compositionally biased region" description="Basic and acidic residues" evidence="1">
    <location>
        <begin position="266"/>
        <end position="307"/>
    </location>
</feature>
<dbReference type="GO" id="GO:0000500">
    <property type="term" value="C:RNA polymerase I upstream activating factor complex"/>
    <property type="evidence" value="ECO:0007669"/>
    <property type="project" value="InterPro"/>
</dbReference>
<dbReference type="PANTHER" id="PTHR28079:SF1">
    <property type="entry name" value="RNA POLYMERASE I-SPECIFIC TRANSCRIPTION INITIATION FACTOR RRN5"/>
    <property type="match status" value="1"/>
</dbReference>
<dbReference type="EMBL" id="KL584706">
    <property type="protein sequence ID" value="KEQ74965.1"/>
    <property type="molecule type" value="Genomic_DNA"/>
</dbReference>
<reference evidence="2 3" key="1">
    <citation type="journal article" date="2014" name="BMC Genomics">
        <title>Genome sequencing of four Aureobasidium pullulans varieties: biotechnological potential, stress tolerance, and description of new species.</title>
        <authorList>
            <person name="Gostin Ar C."/>
            <person name="Ohm R.A."/>
            <person name="Kogej T."/>
            <person name="Sonjak S."/>
            <person name="Turk M."/>
            <person name="Zajc J."/>
            <person name="Zalar P."/>
            <person name="Grube M."/>
            <person name="Sun H."/>
            <person name="Han J."/>
            <person name="Sharma A."/>
            <person name="Chiniquy J."/>
            <person name="Ngan C.Y."/>
            <person name="Lipzen A."/>
            <person name="Barry K."/>
            <person name="Grigoriev I.V."/>
            <person name="Gunde-Cimerman N."/>
        </authorList>
    </citation>
    <scope>NUCLEOTIDE SEQUENCE [LARGE SCALE GENOMIC DNA]</scope>
    <source>
        <strain evidence="2 3">CBS 147.97</strain>
    </source>
</reference>
<keyword evidence="3" id="KW-1185">Reference proteome</keyword>
<feature type="compositionally biased region" description="Basic and acidic residues" evidence="1">
    <location>
        <begin position="794"/>
        <end position="842"/>
    </location>
</feature>
<feature type="compositionally biased region" description="Basic and acidic residues" evidence="1">
    <location>
        <begin position="762"/>
        <end position="787"/>
    </location>
</feature>
<dbReference type="InterPro" id="IPR039601">
    <property type="entry name" value="Rrn5"/>
</dbReference>
<dbReference type="AlphaFoldDB" id="A0A074WPA3"/>
<feature type="compositionally biased region" description="Acidic residues" evidence="1">
    <location>
        <begin position="255"/>
        <end position="265"/>
    </location>
</feature>
<sequence>MSDNGADIESDHDGEVGINNLQDDSGSEYQSEDDNNADDQSDDEARSVQSVHSEKSNRSARSGSGRKSTPKEKSQLRSTKNTKGTYSDAYREFYNTQLEDLVRPFQSIAHALPASEIGVVVWTPLEKEILFQRVAAIGKDNIKDISNAIRTKSETEVRQYLSLLDQGTIEGNVTKALPVFSAADVSAAFEVTKQSEDLLEEYADGLAQYQTRSDQKREQKRHGDYWLLTEEIAQEVEEQVMARDESYLKSKLHDEDEDEDADDDTDVAKSDQEAAETDPKAKPESRQTDTEDESYVPRKADSERLEPDQQPSQPLDEIMVPAAELLDLPMWLRLSKLLMYQPPGLGDSWDAFTTGHQTPSMYHTAFQDYHNLTVSLTRRVVQATIFQTMTRLRARDKDHPSAAVTANDVRAASEILDLKPDRRRFWGSVPRRHGLRVYERGSKFSRGQSRAGTELDLEEAEERLGVGLMSTTTTEMGDDVVQADEDEMEEDVFDPDQYYEDPELWTEASEAEEEIPITILDDQESNDSGEEDAAYHAANDEEAQDAARKKQYRKGRMEKNFQKAHDAYLEAVDQEISRVQEIEMWDALGVAPPNNIKDEEVEIPRQPVIKRRLSDTAKWRNDLEYQSPWELDFDAVQPGAFVSMHKRSEQAKKRRRRAYDYLEQEGLVELPQYAPEAVVVRKKPKPVEFDTEIDEVLTGSAAIATTEVFDGVPRKKLPNPIVNKPLSRASSVRESSHDSSVSQRSAKATALINRLASRAPSKKIEEDLRKAEEARQAEEQAQEEKRQTRAARKALSEEERLALKKDEQDQRTRKEKENRRRQSKEQERLAKEEEQLAKEERKRAKAEKRKAVDEEPVQNEPSVEQPGEATSFTRSRSKKPKRKSGF</sequence>
<dbReference type="HOGENOM" id="CLU_325397_0_0_1"/>
<evidence type="ECO:0000313" key="3">
    <source>
        <dbReference type="Proteomes" id="UP000027730"/>
    </source>
</evidence>
<feature type="compositionally biased region" description="Polar residues" evidence="1">
    <location>
        <begin position="19"/>
        <end position="29"/>
    </location>
</feature>
<feature type="compositionally biased region" description="Low complexity" evidence="1">
    <location>
        <begin position="727"/>
        <end position="745"/>
    </location>
</feature>